<comment type="cofactor">
    <cofactor evidence="1 8">
        <name>Mg(2+)</name>
        <dbReference type="ChEBI" id="CHEBI:18420"/>
    </cofactor>
</comment>
<dbReference type="STRING" id="1434110.MSHOH_1964"/>
<dbReference type="GO" id="GO:0004521">
    <property type="term" value="F:RNA endonuclease activity"/>
    <property type="evidence" value="ECO:0007669"/>
    <property type="project" value="InterPro"/>
</dbReference>
<proteinExistence type="inferred from homology"/>
<keyword evidence="3 8" id="KW-0479">Metal-binding</keyword>
<dbReference type="GeneID" id="24831192"/>
<dbReference type="PANTHER" id="PTHR34405:SF3">
    <property type="entry name" value="CRISPR-ASSOCIATED ENDORIBONUCLEASE CAS2 3"/>
    <property type="match status" value="1"/>
</dbReference>
<dbReference type="PATRIC" id="fig|1434110.4.peg.2498"/>
<dbReference type="OrthoDB" id="75992at2157"/>
<evidence type="ECO:0000313" key="9">
    <source>
        <dbReference type="EMBL" id="AKB78447.1"/>
    </source>
</evidence>
<dbReference type="GO" id="GO:0043571">
    <property type="term" value="P:maintenance of CRISPR repeat elements"/>
    <property type="evidence" value="ECO:0007669"/>
    <property type="project" value="UniProtKB-UniRule"/>
</dbReference>
<dbReference type="SUPFAM" id="SSF143430">
    <property type="entry name" value="TTP0101/SSO1404-like"/>
    <property type="match status" value="1"/>
</dbReference>
<keyword evidence="5 8" id="KW-0378">Hydrolase</keyword>
<dbReference type="CDD" id="cd09725">
    <property type="entry name" value="Cas2_I_II_III"/>
    <property type="match status" value="1"/>
</dbReference>
<dbReference type="Proteomes" id="UP000033101">
    <property type="component" value="Chromosome"/>
</dbReference>
<comment type="similarity">
    <text evidence="8">Belongs to the CRISPR-associated endoribonuclease Cas2 protein family.</text>
</comment>
<dbReference type="GO" id="GO:0046872">
    <property type="term" value="F:metal ion binding"/>
    <property type="evidence" value="ECO:0007669"/>
    <property type="project" value="UniProtKB-UniRule"/>
</dbReference>
<reference evidence="9 10" key="1">
    <citation type="submission" date="2014-07" db="EMBL/GenBank/DDBJ databases">
        <title>Methanogenic archaea and the global carbon cycle.</title>
        <authorList>
            <person name="Henriksen J.R."/>
            <person name="Luke J."/>
            <person name="Reinhart S."/>
            <person name="Benedict M.N."/>
            <person name="Youngblut N.D."/>
            <person name="Metcalf M.E."/>
            <person name="Whitaker R.J."/>
            <person name="Metcalf W.W."/>
        </authorList>
    </citation>
    <scope>NUCLEOTIDE SEQUENCE [LARGE SCALE GENOMIC DNA]</scope>
    <source>
        <strain evidence="9 10">HB-1</strain>
    </source>
</reference>
<evidence type="ECO:0000313" key="10">
    <source>
        <dbReference type="Proteomes" id="UP000033101"/>
    </source>
</evidence>
<dbReference type="Gene3D" id="3.30.70.240">
    <property type="match status" value="1"/>
</dbReference>
<keyword evidence="6 8" id="KW-0460">Magnesium</keyword>
<evidence type="ECO:0000256" key="2">
    <source>
        <dbReference type="ARBA" id="ARBA00022722"/>
    </source>
</evidence>
<evidence type="ECO:0000256" key="3">
    <source>
        <dbReference type="ARBA" id="ARBA00022723"/>
    </source>
</evidence>
<evidence type="ECO:0000256" key="7">
    <source>
        <dbReference type="ARBA" id="ARBA00023118"/>
    </source>
</evidence>
<dbReference type="Pfam" id="PF09827">
    <property type="entry name" value="CRISPR_Cas2"/>
    <property type="match status" value="1"/>
</dbReference>
<dbReference type="InterPro" id="IPR019199">
    <property type="entry name" value="Virulence_VapD/CRISPR_Cas2"/>
</dbReference>
<keyword evidence="4 8" id="KW-0255">Endonuclease</keyword>
<dbReference type="RefSeq" id="WP_048139461.1">
    <property type="nucleotide sequence ID" value="NZ_BBCW01000117.1"/>
</dbReference>
<dbReference type="AlphaFoldDB" id="A0A0E3SE53"/>
<evidence type="ECO:0000256" key="1">
    <source>
        <dbReference type="ARBA" id="ARBA00001946"/>
    </source>
</evidence>
<dbReference type="EC" id="3.1.-.-" evidence="8"/>
<dbReference type="PANTHER" id="PTHR34405">
    <property type="entry name" value="CRISPR-ASSOCIATED ENDORIBONUCLEASE CAS2"/>
    <property type="match status" value="1"/>
</dbReference>
<dbReference type="InterPro" id="IPR021127">
    <property type="entry name" value="CRISPR_associated_Cas2"/>
</dbReference>
<keyword evidence="2 8" id="KW-0540">Nuclease</keyword>
<name>A0A0E3SE53_9EURY</name>
<keyword evidence="10" id="KW-1185">Reference proteome</keyword>
<dbReference type="NCBIfam" id="TIGR01573">
    <property type="entry name" value="cas2"/>
    <property type="match status" value="1"/>
</dbReference>
<sequence>MFLWLVYDITDNSLRNKVSEKCLDFGLYRFQKSVFFGELEQEKMYSLAEEIEQVLDHEEGTEEDSVLLSPVCTACLGKRLVIGKNFDIDTYAEKECLFIAE</sequence>
<gene>
    <name evidence="8" type="primary">cas2</name>
    <name evidence="9" type="ORF">MSHOH_1964</name>
</gene>
<organism evidence="9 10">
    <name type="scientific">Methanosarcina horonobensis HB-1 = JCM 15518</name>
    <dbReference type="NCBI Taxonomy" id="1434110"/>
    <lineage>
        <taxon>Archaea</taxon>
        <taxon>Methanobacteriati</taxon>
        <taxon>Methanobacteriota</taxon>
        <taxon>Stenosarchaea group</taxon>
        <taxon>Methanomicrobia</taxon>
        <taxon>Methanosarcinales</taxon>
        <taxon>Methanosarcinaceae</taxon>
        <taxon>Methanosarcina</taxon>
    </lineage>
</organism>
<evidence type="ECO:0000256" key="5">
    <source>
        <dbReference type="ARBA" id="ARBA00022801"/>
    </source>
</evidence>
<evidence type="ECO:0000256" key="8">
    <source>
        <dbReference type="HAMAP-Rule" id="MF_01471"/>
    </source>
</evidence>
<protein>
    <recommendedName>
        <fullName evidence="8">CRISPR-associated endoribonuclease Cas2</fullName>
        <ecNumber evidence="8">3.1.-.-</ecNumber>
    </recommendedName>
</protein>
<dbReference type="HAMAP" id="MF_01471">
    <property type="entry name" value="Cas2"/>
    <property type="match status" value="1"/>
</dbReference>
<dbReference type="KEGG" id="mhor:MSHOH_1964"/>
<comment type="subunit">
    <text evidence="8">Homodimer, forms a heterotetramer with a Cas1 homodimer.</text>
</comment>
<evidence type="ECO:0000256" key="4">
    <source>
        <dbReference type="ARBA" id="ARBA00022759"/>
    </source>
</evidence>
<comment type="function">
    <text evidence="8">CRISPR (clustered regularly interspaced short palindromic repeat), is an adaptive immune system that provides protection against mobile genetic elements (viruses, transposable elements and conjugative plasmids). CRISPR clusters contain sequences complementary to antecedent mobile elements and target invading nucleic acids. CRISPR clusters are transcribed and processed into CRISPR RNA (crRNA). Functions as a ssRNA-specific endoribonuclease. Involved in the integration of spacer DNA into the CRISPR cassette.</text>
</comment>
<dbReference type="GO" id="GO:0016787">
    <property type="term" value="F:hydrolase activity"/>
    <property type="evidence" value="ECO:0007669"/>
    <property type="project" value="UniProtKB-KW"/>
</dbReference>
<dbReference type="EMBL" id="CP009516">
    <property type="protein sequence ID" value="AKB78447.1"/>
    <property type="molecule type" value="Genomic_DNA"/>
</dbReference>
<dbReference type="HOGENOM" id="CLU_161124_2_0_2"/>
<evidence type="ECO:0000256" key="6">
    <source>
        <dbReference type="ARBA" id="ARBA00022842"/>
    </source>
</evidence>
<accession>A0A0E3SE53</accession>
<feature type="binding site" evidence="8">
    <location>
        <position position="8"/>
    </location>
    <ligand>
        <name>Mg(2+)</name>
        <dbReference type="ChEBI" id="CHEBI:18420"/>
        <note>catalytic</note>
    </ligand>
</feature>
<dbReference type="GO" id="GO:0051607">
    <property type="term" value="P:defense response to virus"/>
    <property type="evidence" value="ECO:0007669"/>
    <property type="project" value="UniProtKB-UniRule"/>
</dbReference>
<keyword evidence="7 8" id="KW-0051">Antiviral defense</keyword>